<dbReference type="InterPro" id="IPR039391">
    <property type="entry name" value="Phytocyanin-like"/>
</dbReference>
<keyword evidence="6" id="KW-0732">Signal</keyword>
<dbReference type="OMA" id="WAIGSDY"/>
<evidence type="ECO:0000256" key="2">
    <source>
        <dbReference type="ARBA" id="ARBA00023008"/>
    </source>
</evidence>
<dbReference type="InterPro" id="IPR008972">
    <property type="entry name" value="Cupredoxin"/>
</dbReference>
<keyword evidence="3" id="KW-0325">Glycoprotein</keyword>
<dbReference type="PROSITE" id="PS51485">
    <property type="entry name" value="PHYTOCYANIN"/>
    <property type="match status" value="1"/>
</dbReference>
<dbReference type="OrthoDB" id="206968at2759"/>
<keyword evidence="5" id="KW-0812">Transmembrane</keyword>
<evidence type="ECO:0000256" key="4">
    <source>
        <dbReference type="SAM" id="MobiDB-lite"/>
    </source>
</evidence>
<evidence type="ECO:0000256" key="3">
    <source>
        <dbReference type="ARBA" id="ARBA00023180"/>
    </source>
</evidence>
<feature type="compositionally biased region" description="Low complexity" evidence="4">
    <location>
        <begin position="123"/>
        <end position="149"/>
    </location>
</feature>
<evidence type="ECO:0000256" key="1">
    <source>
        <dbReference type="ARBA" id="ARBA00022723"/>
    </source>
</evidence>
<keyword evidence="5" id="KW-0472">Membrane</keyword>
<dbReference type="GO" id="GO:0009055">
    <property type="term" value="F:electron transfer activity"/>
    <property type="evidence" value="ECO:0007669"/>
    <property type="project" value="InterPro"/>
</dbReference>
<keyword evidence="9" id="KW-1185">Reference proteome</keyword>
<dbReference type="KEGG" id="atr:18423263"/>
<dbReference type="FunFam" id="2.60.40.420:FF:000003">
    <property type="entry name" value="Blue copper"/>
    <property type="match status" value="1"/>
</dbReference>
<keyword evidence="1" id="KW-0479">Metal-binding</keyword>
<evidence type="ECO:0000256" key="5">
    <source>
        <dbReference type="SAM" id="Phobius"/>
    </source>
</evidence>
<evidence type="ECO:0000313" key="8">
    <source>
        <dbReference type="EMBL" id="ERM95344.1"/>
    </source>
</evidence>
<dbReference type="Gramene" id="ERM95344">
    <property type="protein sequence ID" value="ERM95344"/>
    <property type="gene ID" value="AMTR_s00008p00175510"/>
</dbReference>
<feature type="chain" id="PRO_5004806609" description="Phytocyanin domain-containing protein" evidence="6">
    <location>
        <begin position="21"/>
        <end position="185"/>
    </location>
</feature>
<dbReference type="Gene3D" id="2.60.40.420">
    <property type="entry name" value="Cupredoxins - blue copper proteins"/>
    <property type="match status" value="1"/>
</dbReference>
<sequence length="185" mass="18454">MARTCMARAAVSLLLFVAAAVPIMAVDYTVGDSAGWTTNFDYTTWASGKTFATGDNLVFNFGSSHTLDVVDSSGYNGCSASNALTTFSTGPVTYNLKTTGTHYFICGVPGHCSNDMKLSVAVSGSSSGSPPSSSAPTTPSGSPPSTTTGSPPPPSSTTTTPSSAAAISLSTALFGAVVAVLAALS</sequence>
<reference evidence="9" key="1">
    <citation type="journal article" date="2013" name="Science">
        <title>The Amborella genome and the evolution of flowering plants.</title>
        <authorList>
            <consortium name="Amborella Genome Project"/>
        </authorList>
    </citation>
    <scope>NUCLEOTIDE SEQUENCE [LARGE SCALE GENOMIC DNA]</scope>
</reference>
<proteinExistence type="predicted"/>
<accession>W1NJE3</accession>
<dbReference type="EMBL" id="KI397486">
    <property type="protein sequence ID" value="ERM95344.1"/>
    <property type="molecule type" value="Genomic_DNA"/>
</dbReference>
<keyword evidence="5" id="KW-1133">Transmembrane helix</keyword>
<dbReference type="PANTHER" id="PTHR33021:SF193">
    <property type="entry name" value="OS06G0218600 PROTEIN"/>
    <property type="match status" value="1"/>
</dbReference>
<dbReference type="GO" id="GO:0046872">
    <property type="term" value="F:metal ion binding"/>
    <property type="evidence" value="ECO:0007669"/>
    <property type="project" value="UniProtKB-KW"/>
</dbReference>
<dbReference type="HOGENOM" id="CLU_058719_2_5_1"/>
<evidence type="ECO:0000256" key="6">
    <source>
        <dbReference type="SAM" id="SignalP"/>
    </source>
</evidence>
<feature type="domain" description="Phytocyanin" evidence="7">
    <location>
        <begin position="26"/>
        <end position="124"/>
    </location>
</feature>
<dbReference type="PROSITE" id="PS00196">
    <property type="entry name" value="COPPER_BLUE"/>
    <property type="match status" value="1"/>
</dbReference>
<dbReference type="Proteomes" id="UP000017836">
    <property type="component" value="Unassembled WGS sequence"/>
</dbReference>
<protein>
    <recommendedName>
        <fullName evidence="7">Phytocyanin domain-containing protein</fullName>
    </recommendedName>
</protein>
<feature type="region of interest" description="Disordered" evidence="4">
    <location>
        <begin position="123"/>
        <end position="162"/>
    </location>
</feature>
<name>W1NJE3_AMBTC</name>
<evidence type="ECO:0000259" key="7">
    <source>
        <dbReference type="PROSITE" id="PS51485"/>
    </source>
</evidence>
<dbReference type="CDD" id="cd04216">
    <property type="entry name" value="Phytocyanin"/>
    <property type="match status" value="1"/>
</dbReference>
<feature type="signal peptide" evidence="6">
    <location>
        <begin position="1"/>
        <end position="20"/>
    </location>
</feature>
<dbReference type="SUPFAM" id="SSF49503">
    <property type="entry name" value="Cupredoxins"/>
    <property type="match status" value="1"/>
</dbReference>
<dbReference type="AlphaFoldDB" id="W1NJE3"/>
<dbReference type="Pfam" id="PF02298">
    <property type="entry name" value="Cu_bind_like"/>
    <property type="match status" value="1"/>
</dbReference>
<dbReference type="STRING" id="13333.W1NJE3"/>
<keyword evidence="2" id="KW-0186">Copper</keyword>
<dbReference type="PANTHER" id="PTHR33021">
    <property type="entry name" value="BLUE COPPER PROTEIN"/>
    <property type="match status" value="1"/>
</dbReference>
<dbReference type="eggNOG" id="ENOG502S1ER">
    <property type="taxonomic scope" value="Eukaryota"/>
</dbReference>
<organism evidence="8 9">
    <name type="scientific">Amborella trichopoda</name>
    <dbReference type="NCBI Taxonomy" id="13333"/>
    <lineage>
        <taxon>Eukaryota</taxon>
        <taxon>Viridiplantae</taxon>
        <taxon>Streptophyta</taxon>
        <taxon>Embryophyta</taxon>
        <taxon>Tracheophyta</taxon>
        <taxon>Spermatophyta</taxon>
        <taxon>Magnoliopsida</taxon>
        <taxon>Amborellales</taxon>
        <taxon>Amborellaceae</taxon>
        <taxon>Amborella</taxon>
    </lineage>
</organism>
<dbReference type="GO" id="GO:0005886">
    <property type="term" value="C:plasma membrane"/>
    <property type="evidence" value="ECO:0000318"/>
    <property type="project" value="GO_Central"/>
</dbReference>
<feature type="transmembrane region" description="Helical" evidence="5">
    <location>
        <begin position="164"/>
        <end position="184"/>
    </location>
</feature>
<dbReference type="InterPro" id="IPR028871">
    <property type="entry name" value="BlueCu_1_BS"/>
</dbReference>
<gene>
    <name evidence="8" type="ORF">AMTR_s00008p00175510</name>
</gene>
<evidence type="ECO:0000313" key="9">
    <source>
        <dbReference type="Proteomes" id="UP000017836"/>
    </source>
</evidence>
<dbReference type="InterPro" id="IPR003245">
    <property type="entry name" value="Phytocyanin_dom"/>
</dbReference>